<sequence>MSGAFRSPIPILSCASCNEEDTVKQKHCTRSATKQISRHLALFPSQITAICGGGGEAGSSQAKYCTSQCEADPFRREANLHQPAPPRSKPPPVVVVMVVLWVWTVFCVVVVMAVLW</sequence>
<keyword evidence="1" id="KW-0472">Membrane</keyword>
<reference evidence="2 3" key="1">
    <citation type="submission" date="2019-12" db="EMBL/GenBank/DDBJ databases">
        <authorList>
            <person name="Alioto T."/>
            <person name="Alioto T."/>
            <person name="Gomez Garrido J."/>
        </authorList>
    </citation>
    <scope>NUCLEOTIDE SEQUENCE [LARGE SCALE GENOMIC DNA]</scope>
</reference>
<keyword evidence="1" id="KW-0812">Transmembrane</keyword>
<gene>
    <name evidence="2" type="ORF">OLEA9_A058546</name>
</gene>
<name>A0A8S0TX23_OLEEU</name>
<evidence type="ECO:0000313" key="3">
    <source>
        <dbReference type="Proteomes" id="UP000594638"/>
    </source>
</evidence>
<comment type="caution">
    <text evidence="2">The sequence shown here is derived from an EMBL/GenBank/DDBJ whole genome shotgun (WGS) entry which is preliminary data.</text>
</comment>
<protein>
    <submittedName>
        <fullName evidence="2">Uncharacterized protein</fullName>
    </submittedName>
</protein>
<evidence type="ECO:0000313" key="2">
    <source>
        <dbReference type="EMBL" id="CAA3010666.1"/>
    </source>
</evidence>
<dbReference type="Proteomes" id="UP000594638">
    <property type="component" value="Unassembled WGS sequence"/>
</dbReference>
<keyword evidence="3" id="KW-1185">Reference proteome</keyword>
<feature type="transmembrane region" description="Helical" evidence="1">
    <location>
        <begin position="93"/>
        <end position="115"/>
    </location>
</feature>
<evidence type="ECO:0000256" key="1">
    <source>
        <dbReference type="SAM" id="Phobius"/>
    </source>
</evidence>
<keyword evidence="1" id="KW-1133">Transmembrane helix</keyword>
<dbReference type="AlphaFoldDB" id="A0A8S0TX23"/>
<organism evidence="2 3">
    <name type="scientific">Olea europaea subsp. europaea</name>
    <dbReference type="NCBI Taxonomy" id="158383"/>
    <lineage>
        <taxon>Eukaryota</taxon>
        <taxon>Viridiplantae</taxon>
        <taxon>Streptophyta</taxon>
        <taxon>Embryophyta</taxon>
        <taxon>Tracheophyta</taxon>
        <taxon>Spermatophyta</taxon>
        <taxon>Magnoliopsida</taxon>
        <taxon>eudicotyledons</taxon>
        <taxon>Gunneridae</taxon>
        <taxon>Pentapetalae</taxon>
        <taxon>asterids</taxon>
        <taxon>lamiids</taxon>
        <taxon>Lamiales</taxon>
        <taxon>Oleaceae</taxon>
        <taxon>Oleeae</taxon>
        <taxon>Olea</taxon>
    </lineage>
</organism>
<dbReference type="EMBL" id="CACTIH010007348">
    <property type="protein sequence ID" value="CAA3010666.1"/>
    <property type="molecule type" value="Genomic_DNA"/>
</dbReference>
<accession>A0A8S0TX23</accession>
<dbReference type="Gramene" id="OE9A058546T1">
    <property type="protein sequence ID" value="OE9A058546C1"/>
    <property type="gene ID" value="OE9A058546"/>
</dbReference>
<proteinExistence type="predicted"/>